<name>A0A9X6NL72_HYPEX</name>
<protein>
    <recommendedName>
        <fullName evidence="1">NADPH-dependent FMN reductase-like domain-containing protein</fullName>
    </recommendedName>
</protein>
<evidence type="ECO:0000313" key="3">
    <source>
        <dbReference type="Proteomes" id="UP000192578"/>
    </source>
</evidence>
<dbReference type="InterPro" id="IPR050712">
    <property type="entry name" value="NAD(P)H-dep_reductase"/>
</dbReference>
<dbReference type="GO" id="GO:0016491">
    <property type="term" value="F:oxidoreductase activity"/>
    <property type="evidence" value="ECO:0007669"/>
    <property type="project" value="InterPro"/>
</dbReference>
<proteinExistence type="predicted"/>
<dbReference type="SUPFAM" id="SSF52218">
    <property type="entry name" value="Flavoproteins"/>
    <property type="match status" value="1"/>
</dbReference>
<organism evidence="2 3">
    <name type="scientific">Hypsibius exemplaris</name>
    <name type="common">Freshwater tardigrade</name>
    <dbReference type="NCBI Taxonomy" id="2072580"/>
    <lineage>
        <taxon>Eukaryota</taxon>
        <taxon>Metazoa</taxon>
        <taxon>Ecdysozoa</taxon>
        <taxon>Tardigrada</taxon>
        <taxon>Eutardigrada</taxon>
        <taxon>Parachela</taxon>
        <taxon>Hypsibioidea</taxon>
        <taxon>Hypsibiidae</taxon>
        <taxon>Hypsibius</taxon>
    </lineage>
</organism>
<dbReference type="InterPro" id="IPR029039">
    <property type="entry name" value="Flavoprotein-like_sf"/>
</dbReference>
<dbReference type="PANTHER" id="PTHR30543:SF21">
    <property type="entry name" value="NAD(P)H-DEPENDENT FMN REDUCTASE LOT6"/>
    <property type="match status" value="1"/>
</dbReference>
<dbReference type="GO" id="GO:0010181">
    <property type="term" value="F:FMN binding"/>
    <property type="evidence" value="ECO:0007669"/>
    <property type="project" value="TreeGrafter"/>
</dbReference>
<evidence type="ECO:0000259" key="1">
    <source>
        <dbReference type="Pfam" id="PF03358"/>
    </source>
</evidence>
<dbReference type="Gene3D" id="3.40.50.360">
    <property type="match status" value="1"/>
</dbReference>
<dbReference type="InterPro" id="IPR005025">
    <property type="entry name" value="FMN_Rdtase-like_dom"/>
</dbReference>
<gene>
    <name evidence="2" type="ORF">BV898_19289</name>
</gene>
<dbReference type="Proteomes" id="UP000192578">
    <property type="component" value="Unassembled WGS sequence"/>
</dbReference>
<dbReference type="EMBL" id="MTYJ01000480">
    <property type="protein sequence ID" value="OWA54898.1"/>
    <property type="molecule type" value="Genomic_DNA"/>
</dbReference>
<feature type="non-terminal residue" evidence="2">
    <location>
        <position position="1"/>
    </location>
</feature>
<dbReference type="AlphaFoldDB" id="A0A9X6NL72"/>
<dbReference type="OrthoDB" id="68575at2759"/>
<feature type="domain" description="NADPH-dependent FMN reductase-like" evidence="1">
    <location>
        <begin position="10"/>
        <end position="155"/>
    </location>
</feature>
<evidence type="ECO:0000313" key="2">
    <source>
        <dbReference type="EMBL" id="OWA54898.1"/>
    </source>
</evidence>
<dbReference type="GO" id="GO:0005829">
    <property type="term" value="C:cytosol"/>
    <property type="evidence" value="ECO:0007669"/>
    <property type="project" value="TreeGrafter"/>
</dbReference>
<dbReference type="PANTHER" id="PTHR30543">
    <property type="entry name" value="CHROMATE REDUCTASE"/>
    <property type="match status" value="1"/>
</dbReference>
<reference evidence="3" key="1">
    <citation type="submission" date="2017-01" db="EMBL/GenBank/DDBJ databases">
        <title>Comparative genomics of anhydrobiosis in the tardigrade Hypsibius dujardini.</title>
        <authorList>
            <person name="Yoshida Y."/>
            <person name="Koutsovoulos G."/>
            <person name="Laetsch D."/>
            <person name="Stevens L."/>
            <person name="Kumar S."/>
            <person name="Horikawa D."/>
            <person name="Ishino K."/>
            <person name="Komine S."/>
            <person name="Tomita M."/>
            <person name="Blaxter M."/>
            <person name="Arakawa K."/>
        </authorList>
    </citation>
    <scope>NUCLEOTIDE SEQUENCE [LARGE SCALE GENOMIC DNA]</scope>
    <source>
        <strain evidence="3">Z151</strain>
    </source>
</reference>
<sequence length="222" mass="24511">MAPLISAGLNIILFLGTVRQPRNADRVLKFIQPALEARNITVTVFDPLELHLDEVIKPIQYYNKSAETIPQSLLDLQTRIKAADGFVVVTAEYHGSIAPGLLNVMNQFPPNAYVFRPGAIFSYSKGRFGGIRAAMQLRSYLSDLGLIQVPGITAIPFVEERVALNGTTIDKSIDKSAEATIDQLIWFAEAIKNEKAAHGLRCTDCFDDTNLGYKGLPYNNKK</sequence>
<keyword evidence="3" id="KW-1185">Reference proteome</keyword>
<accession>A0A9X6NL72</accession>
<comment type="caution">
    <text evidence="2">The sequence shown here is derived from an EMBL/GenBank/DDBJ whole genome shotgun (WGS) entry which is preliminary data.</text>
</comment>
<dbReference type="Pfam" id="PF03358">
    <property type="entry name" value="FMN_red"/>
    <property type="match status" value="1"/>
</dbReference>